<feature type="domain" description="Tripartite ATP-independent periplasmic transporters DctQ component" evidence="10">
    <location>
        <begin position="33"/>
        <end position="170"/>
    </location>
</feature>
<reference evidence="12" key="1">
    <citation type="journal article" date="2019" name="Int. J. Syst. Evol. Microbiol.">
        <title>The Global Catalogue of Microorganisms (GCM) 10K type strain sequencing project: providing services to taxonomists for standard genome sequencing and annotation.</title>
        <authorList>
            <consortium name="The Broad Institute Genomics Platform"/>
            <consortium name="The Broad Institute Genome Sequencing Center for Infectious Disease"/>
            <person name="Wu L."/>
            <person name="Ma J."/>
        </authorList>
    </citation>
    <scope>NUCLEOTIDE SEQUENCE [LARGE SCALE GENOMIC DNA]</scope>
    <source>
        <strain evidence="12">CGMCC 1.12750</strain>
    </source>
</reference>
<keyword evidence="4 9" id="KW-0997">Cell inner membrane</keyword>
<feature type="transmembrane region" description="Helical" evidence="9">
    <location>
        <begin position="95"/>
        <end position="117"/>
    </location>
</feature>
<comment type="caution">
    <text evidence="11">The sequence shown here is derived from an EMBL/GenBank/DDBJ whole genome shotgun (WGS) entry which is preliminary data.</text>
</comment>
<evidence type="ECO:0000256" key="8">
    <source>
        <dbReference type="ARBA" id="ARBA00038436"/>
    </source>
</evidence>
<evidence type="ECO:0000256" key="9">
    <source>
        <dbReference type="RuleBase" id="RU369079"/>
    </source>
</evidence>
<evidence type="ECO:0000256" key="3">
    <source>
        <dbReference type="ARBA" id="ARBA00022475"/>
    </source>
</evidence>
<dbReference type="Pfam" id="PF04290">
    <property type="entry name" value="DctQ"/>
    <property type="match status" value="1"/>
</dbReference>
<evidence type="ECO:0000313" key="11">
    <source>
        <dbReference type="EMBL" id="MFC7705065.1"/>
    </source>
</evidence>
<evidence type="ECO:0000256" key="6">
    <source>
        <dbReference type="ARBA" id="ARBA00022989"/>
    </source>
</evidence>
<accession>A0ABW2ULZ1</accession>
<evidence type="ECO:0000256" key="5">
    <source>
        <dbReference type="ARBA" id="ARBA00022692"/>
    </source>
</evidence>
<dbReference type="InterPro" id="IPR007387">
    <property type="entry name" value="TRAP_DctQ"/>
</dbReference>
<comment type="function">
    <text evidence="9">Part of the tripartite ATP-independent periplasmic (TRAP) transport system.</text>
</comment>
<keyword evidence="5 9" id="KW-0812">Transmembrane</keyword>
<comment type="similarity">
    <text evidence="8 9">Belongs to the TRAP transporter small permease family.</text>
</comment>
<dbReference type="RefSeq" id="WP_377404291.1">
    <property type="nucleotide sequence ID" value="NZ_JBHTFQ010000006.1"/>
</dbReference>
<comment type="subunit">
    <text evidence="9">The complex comprises the extracytoplasmic solute receptor protein and the two transmembrane proteins.</text>
</comment>
<keyword evidence="3" id="KW-1003">Cell membrane</keyword>
<proteinExistence type="inferred from homology"/>
<evidence type="ECO:0000259" key="10">
    <source>
        <dbReference type="Pfam" id="PF04290"/>
    </source>
</evidence>
<gene>
    <name evidence="11" type="ORF">ACFQXB_12740</name>
</gene>
<evidence type="ECO:0000256" key="1">
    <source>
        <dbReference type="ARBA" id="ARBA00004429"/>
    </source>
</evidence>
<keyword evidence="7 9" id="KW-0472">Membrane</keyword>
<feature type="transmembrane region" description="Helical" evidence="9">
    <location>
        <begin position="57"/>
        <end position="74"/>
    </location>
</feature>
<keyword evidence="2 9" id="KW-0813">Transport</keyword>
<evidence type="ECO:0000256" key="2">
    <source>
        <dbReference type="ARBA" id="ARBA00022448"/>
    </source>
</evidence>
<evidence type="ECO:0000256" key="4">
    <source>
        <dbReference type="ARBA" id="ARBA00022519"/>
    </source>
</evidence>
<comment type="subcellular location">
    <subcellularLocation>
        <location evidence="1 9">Cell inner membrane</location>
        <topology evidence="1 9">Multi-pass membrane protein</topology>
    </subcellularLocation>
</comment>
<organism evidence="11 12">
    <name type="scientific">Plastorhodobacter daqingensis</name>
    <dbReference type="NCBI Taxonomy" id="1387281"/>
    <lineage>
        <taxon>Bacteria</taxon>
        <taxon>Pseudomonadati</taxon>
        <taxon>Pseudomonadota</taxon>
        <taxon>Alphaproteobacteria</taxon>
        <taxon>Rhodobacterales</taxon>
        <taxon>Paracoccaceae</taxon>
        <taxon>Plastorhodobacter</taxon>
    </lineage>
</organism>
<dbReference type="EMBL" id="JBHTFQ010000006">
    <property type="protein sequence ID" value="MFC7705065.1"/>
    <property type="molecule type" value="Genomic_DNA"/>
</dbReference>
<sequence>MGVLLRLLTPLRITNDILLAAGRALGILAVAAMVAAILLQVFFRYALNNALPWPDEAARFLMLWMTGLMAPTALRRGGFVAIDMGVRMLPPRIGALLSLALLGLMMAVLVVAFRIGWSEVTGIGGRFTTTSLYYPTGAGWAKVPRAWMMMSLHVGVCLMLLVNAELILRGIIALAGGAARLPPIPGATAGAE</sequence>
<name>A0ABW2ULZ1_9RHOB</name>
<keyword evidence="6 9" id="KW-1133">Transmembrane helix</keyword>
<protein>
    <recommendedName>
        <fullName evidence="9">TRAP transporter small permease protein</fullName>
    </recommendedName>
</protein>
<dbReference type="InterPro" id="IPR055348">
    <property type="entry name" value="DctQ"/>
</dbReference>
<keyword evidence="12" id="KW-1185">Reference proteome</keyword>
<feature type="transmembrane region" description="Helical" evidence="9">
    <location>
        <begin position="21"/>
        <end position="45"/>
    </location>
</feature>
<dbReference type="PANTHER" id="PTHR35011">
    <property type="entry name" value="2,3-DIKETO-L-GULONATE TRAP TRANSPORTER SMALL PERMEASE PROTEIN YIAM"/>
    <property type="match status" value="1"/>
</dbReference>
<feature type="transmembrane region" description="Helical" evidence="9">
    <location>
        <begin position="146"/>
        <end position="168"/>
    </location>
</feature>
<evidence type="ECO:0000256" key="7">
    <source>
        <dbReference type="ARBA" id="ARBA00023136"/>
    </source>
</evidence>
<dbReference type="PANTHER" id="PTHR35011:SF11">
    <property type="entry name" value="TRAP TRANSPORTER SMALL PERMEASE PROTEIN"/>
    <property type="match status" value="1"/>
</dbReference>
<evidence type="ECO:0000313" key="12">
    <source>
        <dbReference type="Proteomes" id="UP001596516"/>
    </source>
</evidence>
<dbReference type="Proteomes" id="UP001596516">
    <property type="component" value="Unassembled WGS sequence"/>
</dbReference>